<dbReference type="SUPFAM" id="SSF53067">
    <property type="entry name" value="Actin-like ATPase domain"/>
    <property type="match status" value="2"/>
</dbReference>
<evidence type="ECO:0000313" key="4">
    <source>
        <dbReference type="Proteomes" id="UP001479436"/>
    </source>
</evidence>
<evidence type="ECO:0000256" key="2">
    <source>
        <dbReference type="ARBA" id="ARBA00022840"/>
    </source>
</evidence>
<dbReference type="Gene3D" id="3.30.420.40">
    <property type="match status" value="2"/>
</dbReference>
<evidence type="ECO:0008006" key="5">
    <source>
        <dbReference type="Google" id="ProtNLM"/>
    </source>
</evidence>
<dbReference type="PANTHER" id="PTHR14187">
    <property type="entry name" value="ALPHA KINASE/ELONGATION FACTOR 2 KINASE"/>
    <property type="match status" value="1"/>
</dbReference>
<keyword evidence="2" id="KW-0067">ATP-binding</keyword>
<organism evidence="3 4">
    <name type="scientific">Basidiobolus ranarum</name>
    <dbReference type="NCBI Taxonomy" id="34480"/>
    <lineage>
        <taxon>Eukaryota</taxon>
        <taxon>Fungi</taxon>
        <taxon>Fungi incertae sedis</taxon>
        <taxon>Zoopagomycota</taxon>
        <taxon>Entomophthoromycotina</taxon>
        <taxon>Basidiobolomycetes</taxon>
        <taxon>Basidiobolales</taxon>
        <taxon>Basidiobolaceae</taxon>
        <taxon>Basidiobolus</taxon>
    </lineage>
</organism>
<dbReference type="Gene3D" id="3.90.640.10">
    <property type="entry name" value="Actin, Chain A, domain 4"/>
    <property type="match status" value="1"/>
</dbReference>
<comment type="caution">
    <text evidence="3">The sequence shown here is derived from an EMBL/GenBank/DDBJ whole genome shotgun (WGS) entry which is preliminary data.</text>
</comment>
<dbReference type="PANTHER" id="PTHR14187:SF5">
    <property type="entry name" value="HEAT SHOCK 70 KDA PROTEIN 12A"/>
    <property type="match status" value="1"/>
</dbReference>
<keyword evidence="1" id="KW-0547">Nucleotide-binding</keyword>
<dbReference type="Proteomes" id="UP001479436">
    <property type="component" value="Unassembled WGS sequence"/>
</dbReference>
<accession>A0ABR2WXM2</accession>
<keyword evidence="4" id="KW-1185">Reference proteome</keyword>
<reference evidence="3 4" key="1">
    <citation type="submission" date="2023-04" db="EMBL/GenBank/DDBJ databases">
        <title>Genome of Basidiobolus ranarum AG-B5.</title>
        <authorList>
            <person name="Stajich J.E."/>
            <person name="Carter-House D."/>
            <person name="Gryganskyi A."/>
        </authorList>
    </citation>
    <scope>NUCLEOTIDE SEQUENCE [LARGE SCALE GENOMIC DNA]</scope>
    <source>
        <strain evidence="3 4">AG-B5</strain>
    </source>
</reference>
<protein>
    <recommendedName>
        <fullName evidence="5">Heat shock 70 kDa protein 12A</fullName>
    </recommendedName>
</protein>
<evidence type="ECO:0000256" key="1">
    <source>
        <dbReference type="ARBA" id="ARBA00022741"/>
    </source>
</evidence>
<dbReference type="EMBL" id="JASJQH010000179">
    <property type="protein sequence ID" value="KAK9766195.1"/>
    <property type="molecule type" value="Genomic_DNA"/>
</dbReference>
<proteinExistence type="predicted"/>
<gene>
    <name evidence="3" type="ORF">K7432_004904</name>
</gene>
<sequence>MLQGPTPDIFREYTGPTTAKCVAAIDFGTSGTGYAFAFPGWDGISDARGSVYTNSPWADGRPGKTKTALLLDENNKFIAFGKAAQTKYRAMAFQNKGRYFEYFKMNLYTDSVNAGLKIKAKNGDQVSATIVFSESLKYIKKSLMDQITKSSGHMDESDIKWILTVPAIWSDAAKQVMKEAAELAGLRGVALQLALEPEAASLWVLQSNDLRVDVGSTYMVCDCGGGTIDVTVHAVDSSQRKVKEAIPATGGDWGSTAIDRRVLALLERIFGQQRYKRMLQDSMGYTKLLEDIESVKISFDIDTDIVLVLPESLASQTPDDELSVEEAVSLYSSNENADFQLLGSNFLIPATYFYKTCMEPTINSTVAHVKGILGRNPGISKIVLVGNFANCRPLQTKFIESFRSVDVIIPNLPGDAIMKGAVLFGANPALVTSRKLRFTYGERVAHVFDESIHPESKAITTKRGTKHCNDIFDRLAIMGEEMAVGEEVSREYYALDDDNTTVGFQIFKVARREVKFTTDFQVKQIGSFTLPCKGSNDRIKYTMIFSSEILVKAENSSGETNQIRLKFNE</sequence>
<name>A0ABR2WXM2_9FUNG</name>
<dbReference type="Pfam" id="PF00012">
    <property type="entry name" value="HSP70"/>
    <property type="match status" value="1"/>
</dbReference>
<dbReference type="InterPro" id="IPR013126">
    <property type="entry name" value="Hsp_70_fam"/>
</dbReference>
<dbReference type="CDD" id="cd10229">
    <property type="entry name" value="ASKHA_NBD_HSP70_HSPA12"/>
    <property type="match status" value="1"/>
</dbReference>
<dbReference type="InterPro" id="IPR043129">
    <property type="entry name" value="ATPase_NBD"/>
</dbReference>
<evidence type="ECO:0000313" key="3">
    <source>
        <dbReference type="EMBL" id="KAK9766195.1"/>
    </source>
</evidence>